<dbReference type="STRING" id="477680.SAMN05421788_105155"/>
<gene>
    <name evidence="7" type="ORF">SAMN05421788_105155</name>
</gene>
<accession>A0A173MD70</accession>
<dbReference type="OrthoDB" id="799938at2"/>
<keyword evidence="8" id="KW-1185">Reference proteome</keyword>
<evidence type="ECO:0000313" key="7">
    <source>
        <dbReference type="EMBL" id="SIT21516.1"/>
    </source>
</evidence>
<feature type="domain" description="RNA polymerase sigma factor 70 region 4 type 2" evidence="6">
    <location>
        <begin position="165"/>
        <end position="209"/>
    </location>
</feature>
<sequence>MGRQGGGMYNRLPHRYNAGNRGLWLTKCIIVHLPLRKSFSLLSIPPAYNESALLHLIAAGDEAAFREFFESNRNKLYTFIFRFTKTAHVTEELVQDVFMRFWTYRTNLTTVENPAGYLFFMARNRCIDYLRKVANENAMLEKVWKQISEAQNSTEEQLQMNEVRRLIDTALSRLSAQKRSVFHLSRYEGLSTREIAQRLQLSEGTVRNIMSDVLLQVRTYLQQHNVTLAIAFAIVFNQL</sequence>
<evidence type="ECO:0000256" key="3">
    <source>
        <dbReference type="ARBA" id="ARBA00023082"/>
    </source>
</evidence>
<dbReference type="CDD" id="cd06171">
    <property type="entry name" value="Sigma70_r4"/>
    <property type="match status" value="1"/>
</dbReference>
<dbReference type="InterPro" id="IPR007627">
    <property type="entry name" value="RNA_pol_sigma70_r2"/>
</dbReference>
<protein>
    <submittedName>
        <fullName evidence="7">RNA polymerase sigma-70 factor, ECF subfamily</fullName>
    </submittedName>
</protein>
<dbReference type="KEGG" id="fln:FLA_1398"/>
<dbReference type="Pfam" id="PF08281">
    <property type="entry name" value="Sigma70_r4_2"/>
    <property type="match status" value="1"/>
</dbReference>
<dbReference type="AlphaFoldDB" id="A0A173MD70"/>
<dbReference type="PANTHER" id="PTHR43133">
    <property type="entry name" value="RNA POLYMERASE ECF-TYPE SIGMA FACTO"/>
    <property type="match status" value="1"/>
</dbReference>
<keyword evidence="2" id="KW-0805">Transcription regulation</keyword>
<evidence type="ECO:0000256" key="4">
    <source>
        <dbReference type="ARBA" id="ARBA00023163"/>
    </source>
</evidence>
<dbReference type="InterPro" id="IPR036388">
    <property type="entry name" value="WH-like_DNA-bd_sf"/>
</dbReference>
<dbReference type="SUPFAM" id="SSF88946">
    <property type="entry name" value="Sigma2 domain of RNA polymerase sigma factors"/>
    <property type="match status" value="1"/>
</dbReference>
<dbReference type="InterPro" id="IPR013325">
    <property type="entry name" value="RNA_pol_sigma_r2"/>
</dbReference>
<dbReference type="Pfam" id="PF04542">
    <property type="entry name" value="Sigma70_r2"/>
    <property type="match status" value="1"/>
</dbReference>
<dbReference type="InterPro" id="IPR014284">
    <property type="entry name" value="RNA_pol_sigma-70_dom"/>
</dbReference>
<evidence type="ECO:0000256" key="1">
    <source>
        <dbReference type="ARBA" id="ARBA00010641"/>
    </source>
</evidence>
<dbReference type="InterPro" id="IPR013324">
    <property type="entry name" value="RNA_pol_sigma_r3/r4-like"/>
</dbReference>
<proteinExistence type="inferred from homology"/>
<name>A0A173MD70_9BACT</name>
<dbReference type="EMBL" id="FTOR01000005">
    <property type="protein sequence ID" value="SIT21516.1"/>
    <property type="molecule type" value="Genomic_DNA"/>
</dbReference>
<dbReference type="SUPFAM" id="SSF88659">
    <property type="entry name" value="Sigma3 and sigma4 domains of RNA polymerase sigma factors"/>
    <property type="match status" value="1"/>
</dbReference>
<dbReference type="InterPro" id="IPR013249">
    <property type="entry name" value="RNA_pol_sigma70_r4_t2"/>
</dbReference>
<dbReference type="NCBIfam" id="TIGR02937">
    <property type="entry name" value="sigma70-ECF"/>
    <property type="match status" value="1"/>
</dbReference>
<dbReference type="GO" id="GO:0016987">
    <property type="term" value="F:sigma factor activity"/>
    <property type="evidence" value="ECO:0007669"/>
    <property type="project" value="UniProtKB-KW"/>
</dbReference>
<evidence type="ECO:0000313" key="8">
    <source>
        <dbReference type="Proteomes" id="UP000186917"/>
    </source>
</evidence>
<evidence type="ECO:0000256" key="2">
    <source>
        <dbReference type="ARBA" id="ARBA00023015"/>
    </source>
</evidence>
<dbReference type="NCBIfam" id="TIGR02985">
    <property type="entry name" value="Sig70_bacteroi1"/>
    <property type="match status" value="1"/>
</dbReference>
<dbReference type="GO" id="GO:0003677">
    <property type="term" value="F:DNA binding"/>
    <property type="evidence" value="ECO:0007669"/>
    <property type="project" value="InterPro"/>
</dbReference>
<evidence type="ECO:0000259" key="5">
    <source>
        <dbReference type="Pfam" id="PF04542"/>
    </source>
</evidence>
<evidence type="ECO:0000259" key="6">
    <source>
        <dbReference type="Pfam" id="PF08281"/>
    </source>
</evidence>
<dbReference type="Gene3D" id="1.10.10.10">
    <property type="entry name" value="Winged helix-like DNA-binding domain superfamily/Winged helix DNA-binding domain"/>
    <property type="match status" value="1"/>
</dbReference>
<keyword evidence="4" id="KW-0804">Transcription</keyword>
<dbReference type="InterPro" id="IPR014327">
    <property type="entry name" value="RNA_pol_sigma70_bacteroid"/>
</dbReference>
<feature type="domain" description="RNA polymerase sigma-70 region 2" evidence="5">
    <location>
        <begin position="68"/>
        <end position="133"/>
    </location>
</feature>
<reference evidence="8" key="1">
    <citation type="submission" date="2017-01" db="EMBL/GenBank/DDBJ databases">
        <authorList>
            <person name="Varghese N."/>
            <person name="Submissions S."/>
        </authorList>
    </citation>
    <scope>NUCLEOTIDE SEQUENCE [LARGE SCALE GENOMIC DNA]</scope>
    <source>
        <strain evidence="8">DSM 21054</strain>
    </source>
</reference>
<dbReference type="Proteomes" id="UP000186917">
    <property type="component" value="Unassembled WGS sequence"/>
</dbReference>
<dbReference type="Gene3D" id="1.10.1740.10">
    <property type="match status" value="1"/>
</dbReference>
<dbReference type="GO" id="GO:0006352">
    <property type="term" value="P:DNA-templated transcription initiation"/>
    <property type="evidence" value="ECO:0007669"/>
    <property type="project" value="InterPro"/>
</dbReference>
<keyword evidence="3" id="KW-0731">Sigma factor</keyword>
<dbReference type="PANTHER" id="PTHR43133:SF46">
    <property type="entry name" value="RNA POLYMERASE SIGMA-70 FACTOR ECF SUBFAMILY"/>
    <property type="match status" value="1"/>
</dbReference>
<organism evidence="7 8">
    <name type="scientific">Filimonas lacunae</name>
    <dbReference type="NCBI Taxonomy" id="477680"/>
    <lineage>
        <taxon>Bacteria</taxon>
        <taxon>Pseudomonadati</taxon>
        <taxon>Bacteroidota</taxon>
        <taxon>Chitinophagia</taxon>
        <taxon>Chitinophagales</taxon>
        <taxon>Chitinophagaceae</taxon>
        <taxon>Filimonas</taxon>
    </lineage>
</organism>
<dbReference type="InterPro" id="IPR039425">
    <property type="entry name" value="RNA_pol_sigma-70-like"/>
</dbReference>
<comment type="similarity">
    <text evidence="1">Belongs to the sigma-70 factor family. ECF subfamily.</text>
</comment>